<sequence length="253" mass="26756">MRGARRMLEASAEGRAPPWRNQGNHSPNNACSRLVCGDQDVLPLSARDRTSHLLVSPGLRAAARLQDSGPRAEPGRGHGQGTRALQAAVTFPGPQDVADSAGILNAQLRLPGVVNELWGGTLACVIRHPTSSDVGHPQIPGLSLRQTFAGCLLTLPILGHVTAVPEQRTRTHHPIQGARAAGFPDSSERAGRGADQRGRKTTPRAERENPDADGGGHPGTAEKTEAARGRTVRVAVTAAELRALCQCRDEHQA</sequence>
<evidence type="ECO:0000256" key="1">
    <source>
        <dbReference type="SAM" id="MobiDB-lite"/>
    </source>
</evidence>
<organism evidence="2 3">
    <name type="scientific">Fukomys damarensis</name>
    <name type="common">Damaraland mole rat</name>
    <name type="synonym">Cryptomys damarensis</name>
    <dbReference type="NCBI Taxonomy" id="885580"/>
    <lineage>
        <taxon>Eukaryota</taxon>
        <taxon>Metazoa</taxon>
        <taxon>Chordata</taxon>
        <taxon>Craniata</taxon>
        <taxon>Vertebrata</taxon>
        <taxon>Euteleostomi</taxon>
        <taxon>Mammalia</taxon>
        <taxon>Eutheria</taxon>
        <taxon>Euarchontoglires</taxon>
        <taxon>Glires</taxon>
        <taxon>Rodentia</taxon>
        <taxon>Hystricomorpha</taxon>
        <taxon>Bathyergidae</taxon>
        <taxon>Fukomys</taxon>
    </lineage>
</organism>
<accession>A0A091CPA1</accession>
<feature type="compositionally biased region" description="Basic and acidic residues" evidence="1">
    <location>
        <begin position="186"/>
        <end position="210"/>
    </location>
</feature>
<evidence type="ECO:0000313" key="2">
    <source>
        <dbReference type="EMBL" id="KFO19882.1"/>
    </source>
</evidence>
<feature type="region of interest" description="Disordered" evidence="1">
    <location>
        <begin position="166"/>
        <end position="231"/>
    </location>
</feature>
<proteinExistence type="predicted"/>
<gene>
    <name evidence="2" type="ORF">H920_18719</name>
</gene>
<reference evidence="2 3" key="1">
    <citation type="submission" date="2013-11" db="EMBL/GenBank/DDBJ databases">
        <title>The Damaraland mole rat (Fukomys damarensis) genome and evolution of African mole rats.</title>
        <authorList>
            <person name="Gladyshev V.N."/>
            <person name="Fang X."/>
        </authorList>
    </citation>
    <scope>NUCLEOTIDE SEQUENCE [LARGE SCALE GENOMIC DNA]</scope>
    <source>
        <tissue evidence="2">Liver</tissue>
    </source>
</reference>
<dbReference type="AlphaFoldDB" id="A0A091CPA1"/>
<evidence type="ECO:0000313" key="3">
    <source>
        <dbReference type="Proteomes" id="UP000028990"/>
    </source>
</evidence>
<protein>
    <submittedName>
        <fullName evidence="2">Uncharacterized protein</fullName>
    </submittedName>
</protein>
<keyword evidence="3" id="KW-1185">Reference proteome</keyword>
<feature type="region of interest" description="Disordered" evidence="1">
    <location>
        <begin position="1"/>
        <end position="27"/>
    </location>
</feature>
<dbReference type="Proteomes" id="UP000028990">
    <property type="component" value="Unassembled WGS sequence"/>
</dbReference>
<dbReference type="EMBL" id="KN124869">
    <property type="protein sequence ID" value="KFO19882.1"/>
    <property type="molecule type" value="Genomic_DNA"/>
</dbReference>
<name>A0A091CPA1_FUKDA</name>